<keyword evidence="11" id="KW-1185">Reference proteome</keyword>
<keyword evidence="2" id="KW-1003">Cell membrane</keyword>
<dbReference type="PROSITE" id="PS50192">
    <property type="entry name" value="T_SNARE"/>
    <property type="match status" value="1"/>
</dbReference>
<dbReference type="EMBL" id="NHSJ01000108">
    <property type="protein sequence ID" value="PPQ28486.1"/>
    <property type="molecule type" value="Genomic_DNA"/>
</dbReference>
<keyword evidence="6" id="KW-0812">Transmembrane</keyword>
<organism evidence="10 11">
    <name type="scientific">Rhodoblastus sphagnicola</name>
    <dbReference type="NCBI Taxonomy" id="333368"/>
    <lineage>
        <taxon>Bacteria</taxon>
        <taxon>Pseudomonadati</taxon>
        <taxon>Pseudomonadota</taxon>
        <taxon>Alphaproteobacteria</taxon>
        <taxon>Hyphomicrobiales</taxon>
        <taxon>Rhodoblastaceae</taxon>
        <taxon>Rhodoblastus</taxon>
    </lineage>
</organism>
<evidence type="ECO:0000256" key="4">
    <source>
        <dbReference type="ARBA" id="ARBA00029447"/>
    </source>
</evidence>
<dbReference type="Pfam" id="PF00672">
    <property type="entry name" value="HAMP"/>
    <property type="match status" value="1"/>
</dbReference>
<dbReference type="AlphaFoldDB" id="A0A2S6N1L7"/>
<evidence type="ECO:0000256" key="1">
    <source>
        <dbReference type="ARBA" id="ARBA00004429"/>
    </source>
</evidence>
<accession>A0A2S6N1L7</accession>
<dbReference type="PANTHER" id="PTHR32089:SF112">
    <property type="entry name" value="LYSOZYME-LIKE PROTEIN-RELATED"/>
    <property type="match status" value="1"/>
</dbReference>
<dbReference type="CDD" id="cd12913">
    <property type="entry name" value="PDC1_MCP_like"/>
    <property type="match status" value="1"/>
</dbReference>
<sequence length="729" mass="76162">MNLHSIKVRIVSLSGLCVIVATGALVGYSVLSAKRSSEYITQNVESLLDRTSKESLERLASTQAGFVRAEIDSVFDAARAMARSLEMATSDESGSPATIRRAQLNSILLRILKDNPRLNGTYSAWAANALDGRDDAFVGREEVGSDQTGRALPYWTRDANGKIAVQPLVEYDSEDLHPNGVMKGGWFLGPQKTGQESILAPLPYIVQGKAVYLATVSAPIIVNGKFAGVAGADIDLAFVQTLAEKVNASIYGGKGSVAIVSNAGLVVGDSGNSKAIGGLVSAVDKGSAQYTDVLRDGRAKVLVDAESAMFKVFSPVALGRTGQSWSVMITVPSAVVMAEANTLSAALEGRQQSDMSWQILAALVVAGVALLMMGFVATGISAPITKLTEALRRLAKGETLAEIHGADRKDEIGDISRAVEQIRIGAEEQARSKTAMAQAERVRQEKERRETMHRLAEQFEGAVGKIVQTVSSSATQMEIAANTLSTTAETTLELSTVVVAAAGMASTNVQSVAAASEEMTATITEISRQVQDSARIAREAASQAHDTNKRVNDLSEAAKRIGDVVNLISAIAGQTNLLALNATIEAARAGEAGRGFAVVATEVKSLAEQTARATSEIGQQISEIQAATEGSVSDIQAITKTIGHISEISSAIAAAVEEQGAASQEIANSVSQAANGTTQVASNISEVQRGASETGSASLQVLSSAKALSSESAELDAEVRKFLASVRAA</sequence>
<evidence type="ECO:0000256" key="2">
    <source>
        <dbReference type="ARBA" id="ARBA00022519"/>
    </source>
</evidence>
<dbReference type="Pfam" id="PF00015">
    <property type="entry name" value="MCPsignal"/>
    <property type="match status" value="1"/>
</dbReference>
<comment type="subcellular location">
    <subcellularLocation>
        <location evidence="1">Cell inner membrane</location>
        <topology evidence="1">Multi-pass membrane protein</topology>
    </subcellularLocation>
</comment>
<comment type="similarity">
    <text evidence="4">Belongs to the methyl-accepting chemotaxis (MCP) protein family.</text>
</comment>
<dbReference type="InterPro" id="IPR004090">
    <property type="entry name" value="Chemotax_Me-accpt_rcpt"/>
</dbReference>
<feature type="transmembrane region" description="Helical" evidence="6">
    <location>
        <begin position="6"/>
        <end position="31"/>
    </location>
</feature>
<evidence type="ECO:0000259" key="8">
    <source>
        <dbReference type="PROSITE" id="PS50192"/>
    </source>
</evidence>
<name>A0A2S6N1L7_9HYPH</name>
<feature type="domain" description="Methyl-accepting transducer" evidence="7">
    <location>
        <begin position="466"/>
        <end position="695"/>
    </location>
</feature>
<dbReference type="Gene3D" id="3.30.450.20">
    <property type="entry name" value="PAS domain"/>
    <property type="match status" value="1"/>
</dbReference>
<dbReference type="GO" id="GO:0006935">
    <property type="term" value="P:chemotaxis"/>
    <property type="evidence" value="ECO:0007669"/>
    <property type="project" value="InterPro"/>
</dbReference>
<dbReference type="Gene3D" id="6.10.340.10">
    <property type="match status" value="1"/>
</dbReference>
<dbReference type="GO" id="GO:0007165">
    <property type="term" value="P:signal transduction"/>
    <property type="evidence" value="ECO:0007669"/>
    <property type="project" value="UniProtKB-KW"/>
</dbReference>
<dbReference type="Gene3D" id="1.10.287.950">
    <property type="entry name" value="Methyl-accepting chemotaxis protein"/>
    <property type="match status" value="1"/>
</dbReference>
<dbReference type="OrthoDB" id="9814362at2"/>
<feature type="domain" description="T-SNARE coiled-coil homology" evidence="8">
    <location>
        <begin position="625"/>
        <end position="687"/>
    </location>
</feature>
<dbReference type="InterPro" id="IPR003660">
    <property type="entry name" value="HAMP_dom"/>
</dbReference>
<dbReference type="PROSITE" id="PS50885">
    <property type="entry name" value="HAMP"/>
    <property type="match status" value="1"/>
</dbReference>
<proteinExistence type="inferred from homology"/>
<dbReference type="InterPro" id="IPR004089">
    <property type="entry name" value="MCPsignal_dom"/>
</dbReference>
<evidence type="ECO:0000313" key="10">
    <source>
        <dbReference type="EMBL" id="PPQ28486.1"/>
    </source>
</evidence>
<dbReference type="PANTHER" id="PTHR32089">
    <property type="entry name" value="METHYL-ACCEPTING CHEMOTAXIS PROTEIN MCPB"/>
    <property type="match status" value="1"/>
</dbReference>
<feature type="domain" description="HAMP" evidence="9">
    <location>
        <begin position="378"/>
        <end position="431"/>
    </location>
</feature>
<evidence type="ECO:0000259" key="7">
    <source>
        <dbReference type="PROSITE" id="PS50111"/>
    </source>
</evidence>
<keyword evidence="3 5" id="KW-0807">Transducer</keyword>
<keyword evidence="6" id="KW-0472">Membrane</keyword>
<evidence type="ECO:0000256" key="3">
    <source>
        <dbReference type="ARBA" id="ARBA00023224"/>
    </source>
</evidence>
<dbReference type="SUPFAM" id="SSF58104">
    <property type="entry name" value="Methyl-accepting chemotaxis protein (MCP) signaling domain"/>
    <property type="match status" value="1"/>
</dbReference>
<dbReference type="PRINTS" id="PR00260">
    <property type="entry name" value="CHEMTRNSDUCR"/>
</dbReference>
<dbReference type="InterPro" id="IPR000727">
    <property type="entry name" value="T_SNARE_dom"/>
</dbReference>
<evidence type="ECO:0000259" key="9">
    <source>
        <dbReference type="PROSITE" id="PS50885"/>
    </source>
</evidence>
<evidence type="ECO:0000256" key="6">
    <source>
        <dbReference type="SAM" id="Phobius"/>
    </source>
</evidence>
<dbReference type="Pfam" id="PF22673">
    <property type="entry name" value="MCP-like_PDC_1"/>
    <property type="match status" value="1"/>
</dbReference>
<dbReference type="GO" id="GO:0005886">
    <property type="term" value="C:plasma membrane"/>
    <property type="evidence" value="ECO:0007669"/>
    <property type="project" value="UniProtKB-SubCell"/>
</dbReference>
<feature type="transmembrane region" description="Helical" evidence="6">
    <location>
        <begin position="359"/>
        <end position="384"/>
    </location>
</feature>
<dbReference type="Proteomes" id="UP000239089">
    <property type="component" value="Unassembled WGS sequence"/>
</dbReference>
<keyword evidence="6" id="KW-1133">Transmembrane helix</keyword>
<evidence type="ECO:0000313" key="11">
    <source>
        <dbReference type="Proteomes" id="UP000239089"/>
    </source>
</evidence>
<protein>
    <submittedName>
        <fullName evidence="10">Methyl-accepting chemotaxis protein</fullName>
    </submittedName>
</protein>
<dbReference type="SMART" id="SM00283">
    <property type="entry name" value="MA"/>
    <property type="match status" value="1"/>
</dbReference>
<dbReference type="GO" id="GO:0004888">
    <property type="term" value="F:transmembrane signaling receptor activity"/>
    <property type="evidence" value="ECO:0007669"/>
    <property type="project" value="InterPro"/>
</dbReference>
<evidence type="ECO:0000256" key="5">
    <source>
        <dbReference type="PROSITE-ProRule" id="PRU00284"/>
    </source>
</evidence>
<dbReference type="CDD" id="cd06225">
    <property type="entry name" value="HAMP"/>
    <property type="match status" value="1"/>
</dbReference>
<dbReference type="PROSITE" id="PS50111">
    <property type="entry name" value="CHEMOTAXIS_TRANSDUC_2"/>
    <property type="match status" value="1"/>
</dbReference>
<dbReference type="SUPFAM" id="SSF158472">
    <property type="entry name" value="HAMP domain-like"/>
    <property type="match status" value="1"/>
</dbReference>
<reference evidence="10 11" key="1">
    <citation type="journal article" date="2018" name="Arch. Microbiol.">
        <title>New insights into the metabolic potential of the phototrophic purple bacterium Rhodopila globiformis DSM 161(T) from its draft genome sequence and evidence for a vanadium-dependent nitrogenase.</title>
        <authorList>
            <person name="Imhoff J.F."/>
            <person name="Rahn T."/>
            <person name="Kunzel S."/>
            <person name="Neulinger S.C."/>
        </authorList>
    </citation>
    <scope>NUCLEOTIDE SEQUENCE [LARGE SCALE GENOMIC DNA]</scope>
    <source>
        <strain evidence="10 11">DSM 16996</strain>
    </source>
</reference>
<keyword evidence="2" id="KW-0997">Cell inner membrane</keyword>
<dbReference type="SMART" id="SM00304">
    <property type="entry name" value="HAMP"/>
    <property type="match status" value="1"/>
</dbReference>
<comment type="caution">
    <text evidence="10">The sequence shown here is derived from an EMBL/GenBank/DDBJ whole genome shotgun (WGS) entry which is preliminary data.</text>
</comment>
<gene>
    <name evidence="10" type="ORF">CCR94_17770</name>
</gene>